<dbReference type="Proteomes" id="UP000600918">
    <property type="component" value="Unassembled WGS sequence"/>
</dbReference>
<keyword evidence="3" id="KW-1185">Reference proteome</keyword>
<reference evidence="2" key="1">
    <citation type="journal article" date="2020" name="G3 (Bethesda)">
        <title>High-Quality Assemblies for Three Invasive Social Wasps from the &lt;i&gt;Vespula&lt;/i&gt; Genus.</title>
        <authorList>
            <person name="Harrop T.W.R."/>
            <person name="Guhlin J."/>
            <person name="McLaughlin G.M."/>
            <person name="Permina E."/>
            <person name="Stockwell P."/>
            <person name="Gilligan J."/>
            <person name="Le Lec M.F."/>
            <person name="Gruber M.A.M."/>
            <person name="Quinn O."/>
            <person name="Lovegrove M."/>
            <person name="Duncan E.J."/>
            <person name="Remnant E.J."/>
            <person name="Van Eeckhoven J."/>
            <person name="Graham B."/>
            <person name="Knapp R.A."/>
            <person name="Langford K.W."/>
            <person name="Kronenberg Z."/>
            <person name="Press M.O."/>
            <person name="Eacker S.M."/>
            <person name="Wilson-Rankin E.E."/>
            <person name="Purcell J."/>
            <person name="Lester P.J."/>
            <person name="Dearden P.K."/>
        </authorList>
    </citation>
    <scope>NUCLEOTIDE SEQUENCE</scope>
    <source>
        <strain evidence="2">Volc-1</strain>
    </source>
</reference>
<dbReference type="AlphaFoldDB" id="A0A834PCI1"/>
<accession>A0A834PCI1</accession>
<gene>
    <name evidence="2" type="ORF">H0235_003778</name>
</gene>
<feature type="region of interest" description="Disordered" evidence="1">
    <location>
        <begin position="93"/>
        <end position="116"/>
    </location>
</feature>
<evidence type="ECO:0000313" key="3">
    <source>
        <dbReference type="Proteomes" id="UP000600918"/>
    </source>
</evidence>
<sequence>MMRFQMRAYGVPVGMLSRYSRVIHVAVATASRAAEEAAPVAAVGEMQTHLKPLTFSIDSLATSPYSSSHPLLALHFLRSLLVTVTNKVGPLFNGHQSLPNFGNESDNTGDRTPSPK</sequence>
<dbReference type="EMBL" id="JACSDY010000002">
    <property type="protein sequence ID" value="KAF7435587.1"/>
    <property type="molecule type" value="Genomic_DNA"/>
</dbReference>
<name>A0A834PCI1_VESPE</name>
<protein>
    <submittedName>
        <fullName evidence="2">Uncharacterized protein</fullName>
    </submittedName>
</protein>
<proteinExistence type="predicted"/>
<comment type="caution">
    <text evidence="2">The sequence shown here is derived from an EMBL/GenBank/DDBJ whole genome shotgun (WGS) entry which is preliminary data.</text>
</comment>
<evidence type="ECO:0000256" key="1">
    <source>
        <dbReference type="SAM" id="MobiDB-lite"/>
    </source>
</evidence>
<evidence type="ECO:0000313" key="2">
    <source>
        <dbReference type="EMBL" id="KAF7435587.1"/>
    </source>
</evidence>
<feature type="compositionally biased region" description="Polar residues" evidence="1">
    <location>
        <begin position="94"/>
        <end position="106"/>
    </location>
</feature>
<organism evidence="2 3">
    <name type="scientific">Vespula pensylvanica</name>
    <name type="common">Western yellow jacket</name>
    <name type="synonym">Wasp</name>
    <dbReference type="NCBI Taxonomy" id="30213"/>
    <lineage>
        <taxon>Eukaryota</taxon>
        <taxon>Metazoa</taxon>
        <taxon>Ecdysozoa</taxon>
        <taxon>Arthropoda</taxon>
        <taxon>Hexapoda</taxon>
        <taxon>Insecta</taxon>
        <taxon>Pterygota</taxon>
        <taxon>Neoptera</taxon>
        <taxon>Endopterygota</taxon>
        <taxon>Hymenoptera</taxon>
        <taxon>Apocrita</taxon>
        <taxon>Aculeata</taxon>
        <taxon>Vespoidea</taxon>
        <taxon>Vespidae</taxon>
        <taxon>Vespinae</taxon>
        <taxon>Vespula</taxon>
    </lineage>
</organism>